<dbReference type="RefSeq" id="WP_229722277.1">
    <property type="nucleotide sequence ID" value="NZ_BMFK01000004.1"/>
</dbReference>
<comment type="caution">
    <text evidence="2">The sequence shown here is derived from an EMBL/GenBank/DDBJ whole genome shotgun (WGS) entry which is preliminary data.</text>
</comment>
<gene>
    <name evidence="2" type="ORF">GCM10007140_33580</name>
</gene>
<dbReference type="InterPro" id="IPR015378">
    <property type="entry name" value="Transposase-like_Mu_C"/>
</dbReference>
<feature type="domain" description="Integrase catalytic" evidence="1">
    <location>
        <begin position="497"/>
        <end position="695"/>
    </location>
</feature>
<dbReference type="Proteomes" id="UP000605259">
    <property type="component" value="Unassembled WGS sequence"/>
</dbReference>
<name>A0A917AYF8_9BACI</name>
<dbReference type="GO" id="GO:0015074">
    <property type="term" value="P:DNA integration"/>
    <property type="evidence" value="ECO:0007669"/>
    <property type="project" value="InterPro"/>
</dbReference>
<dbReference type="Pfam" id="PF08722">
    <property type="entry name" value="Tn7_TnsA-like_N"/>
    <property type="match status" value="1"/>
</dbReference>
<dbReference type="SUPFAM" id="SSF53098">
    <property type="entry name" value="Ribonuclease H-like"/>
    <property type="match status" value="1"/>
</dbReference>
<dbReference type="InterPro" id="IPR001584">
    <property type="entry name" value="Integrase_cat-core"/>
</dbReference>
<proteinExistence type="predicted"/>
<organism evidence="2 3">
    <name type="scientific">Priestia taiwanensis</name>
    <dbReference type="NCBI Taxonomy" id="1347902"/>
    <lineage>
        <taxon>Bacteria</taxon>
        <taxon>Bacillati</taxon>
        <taxon>Bacillota</taxon>
        <taxon>Bacilli</taxon>
        <taxon>Bacillales</taxon>
        <taxon>Bacillaceae</taxon>
        <taxon>Priestia</taxon>
    </lineage>
</organism>
<dbReference type="PROSITE" id="PS50994">
    <property type="entry name" value="INTEGRASE"/>
    <property type="match status" value="1"/>
</dbReference>
<dbReference type="InterPro" id="IPR012337">
    <property type="entry name" value="RNaseH-like_sf"/>
</dbReference>
<dbReference type="GO" id="GO:0003676">
    <property type="term" value="F:nucleic acid binding"/>
    <property type="evidence" value="ECO:0007669"/>
    <property type="project" value="InterPro"/>
</dbReference>
<dbReference type="AlphaFoldDB" id="A0A917AYF8"/>
<keyword evidence="3" id="KW-1185">Reference proteome</keyword>
<reference evidence="2" key="2">
    <citation type="submission" date="2020-09" db="EMBL/GenBank/DDBJ databases">
        <authorList>
            <person name="Sun Q."/>
            <person name="Zhou Y."/>
        </authorList>
    </citation>
    <scope>NUCLEOTIDE SEQUENCE</scope>
    <source>
        <strain evidence="2">CGMCC 1.12698</strain>
    </source>
</reference>
<dbReference type="Gene3D" id="3.30.420.10">
    <property type="entry name" value="Ribonuclease H-like superfamily/Ribonuclease H"/>
    <property type="match status" value="1"/>
</dbReference>
<accession>A0A917AYF8</accession>
<evidence type="ECO:0000259" key="1">
    <source>
        <dbReference type="PROSITE" id="PS50994"/>
    </source>
</evidence>
<dbReference type="InterPro" id="IPR014833">
    <property type="entry name" value="TnsA_N"/>
</dbReference>
<dbReference type="InterPro" id="IPR036397">
    <property type="entry name" value="RNaseH_sf"/>
</dbReference>
<sequence length="902" mass="105788">MIKDIETFLKSKGLEDKTIAYIKRIRDSEPARRVRSNGQNVVGTYPSKKMGLSIQFESKTLELPAIFEKEHDKSVQEYYDQPPSFKISYQINERNRAHLYTADFFVISEDWIGWEEWKTEDEIIKLSIQYPERYQLDEKGLWRCPPAEQYAENYGLSFRVKISKDLNMNYVRNIKFLEDYLLKGNLSIEKEKKDYICKVISENPGITIRELLEKIKDFQVDNLYIAFILGDFYMDIEDESIPELSARLYISKEYKDALSNMTLSTSVFSSEMSVSFKVSSGEKIIWDGVIWDILNAGNTSIVLINDEKETIEVPIATFEYLLKEGKIKGISRNDFDNKELEVIKRASPLELERANERFTTIQPYLNGKEYTGEESISERTIWNWIRKYRSAEKKYGSGYVGLLSEEYKKGNRTQRIDDDVQVLMETYIKEKYENIRQSSMKKVYLQFCQACMDKGYDPSSYYTFTKKVKETPRYDQVKKRKGPKAAYAFGEFFHELWPDTPRHGDRIFEICHLDHTELDIELRCSVTDRNLGRPWATFLVDAFSRRVLATYISYDPPSYRSCMMVLRECVKRYSRFPSTIVVDGGKEFESVYFETLLTRNRCVKFRRPAAKARFGNVIERLFGTTNEMFINNLMGNTQIMKNVRQVVKEINPKNTSIWTLEDFVRVLNKWTYEIYDQTEHTGLGISPHDMYEQSVKTSGAREIVRVAYDETFKTLTLPTTKKGTAKVLPGYGVKINRIYYWSPVLRNGLIENSQVFVRYDPFNMGIAYAFINNRWIELESEKFNIFKNRSEKEVNIAFEELKRRTVLSEKKQDITIKMLAEFLNSIESEELLLSQRLKDRAMRNLYVIEGGKSKSEEVEQEPKVEKVLTSENIRLVVNNQEERLAKNDLDILNVEFESYEGL</sequence>
<dbReference type="Pfam" id="PF09299">
    <property type="entry name" value="Mu-transpos_C"/>
    <property type="match status" value="1"/>
</dbReference>
<protein>
    <submittedName>
        <fullName evidence="2">Transposase</fullName>
    </submittedName>
</protein>
<evidence type="ECO:0000313" key="3">
    <source>
        <dbReference type="Proteomes" id="UP000605259"/>
    </source>
</evidence>
<reference evidence="2" key="1">
    <citation type="journal article" date="2014" name="Int. J. Syst. Evol. Microbiol.">
        <title>Complete genome sequence of Corynebacterium casei LMG S-19264T (=DSM 44701T), isolated from a smear-ripened cheese.</title>
        <authorList>
            <consortium name="US DOE Joint Genome Institute (JGI-PGF)"/>
            <person name="Walter F."/>
            <person name="Albersmeier A."/>
            <person name="Kalinowski J."/>
            <person name="Ruckert C."/>
        </authorList>
    </citation>
    <scope>NUCLEOTIDE SEQUENCE</scope>
    <source>
        <strain evidence="2">CGMCC 1.12698</strain>
    </source>
</reference>
<evidence type="ECO:0000313" key="2">
    <source>
        <dbReference type="EMBL" id="GGE81300.1"/>
    </source>
</evidence>
<dbReference type="EMBL" id="BMFK01000004">
    <property type="protein sequence ID" value="GGE81300.1"/>
    <property type="molecule type" value="Genomic_DNA"/>
</dbReference>